<evidence type="ECO:0000256" key="6">
    <source>
        <dbReference type="ARBA" id="ARBA00023136"/>
    </source>
</evidence>
<feature type="transmembrane region" description="Helical" evidence="8">
    <location>
        <begin position="21"/>
        <end position="39"/>
    </location>
</feature>
<reference evidence="9 10" key="1">
    <citation type="submission" date="2012-09" db="EMBL/GenBank/DDBJ databases">
        <title>Genome Sequence of alkane-degrading Bacterium Alcanivorax sp. 19-m-6.</title>
        <authorList>
            <person name="Lai Q."/>
            <person name="Shao Z."/>
        </authorList>
    </citation>
    <scope>NUCLEOTIDE SEQUENCE [LARGE SCALE GENOMIC DNA]</scope>
    <source>
        <strain evidence="9 10">19-m-6</strain>
    </source>
</reference>
<accession>A0A095UQH7</accession>
<evidence type="ECO:0000256" key="1">
    <source>
        <dbReference type="ARBA" id="ARBA00004162"/>
    </source>
</evidence>
<name>A0A095UQH7_9GAMM</name>
<keyword evidence="4 7" id="KW-0812">Transmembrane</keyword>
<evidence type="ECO:0000313" key="9">
    <source>
        <dbReference type="EMBL" id="KGD64800.1"/>
    </source>
</evidence>
<evidence type="ECO:0008006" key="11">
    <source>
        <dbReference type="Google" id="ProtNLM"/>
    </source>
</evidence>
<protein>
    <recommendedName>
        <fullName evidence="11">Biopolymer transporter ExbD</fullName>
    </recommendedName>
</protein>
<keyword evidence="5 8" id="KW-1133">Transmembrane helix</keyword>
<dbReference type="GO" id="GO:0005886">
    <property type="term" value="C:plasma membrane"/>
    <property type="evidence" value="ECO:0007669"/>
    <property type="project" value="UniProtKB-SubCell"/>
</dbReference>
<comment type="subcellular location">
    <subcellularLocation>
        <location evidence="1">Cell membrane</location>
        <topology evidence="1">Single-pass membrane protein</topology>
    </subcellularLocation>
    <subcellularLocation>
        <location evidence="7">Cell membrane</location>
        <topology evidence="7">Single-pass type II membrane protein</topology>
    </subcellularLocation>
</comment>
<dbReference type="EMBL" id="ARXV01000006">
    <property type="protein sequence ID" value="KGD64800.1"/>
    <property type="molecule type" value="Genomic_DNA"/>
</dbReference>
<proteinExistence type="inferred from homology"/>
<comment type="similarity">
    <text evidence="2 7">Belongs to the ExbD/TolR family.</text>
</comment>
<evidence type="ECO:0000256" key="4">
    <source>
        <dbReference type="ARBA" id="ARBA00022692"/>
    </source>
</evidence>
<dbReference type="PATRIC" id="fig|1177154.3.peg.1741"/>
<keyword evidence="7" id="KW-0653">Protein transport</keyword>
<dbReference type="GO" id="GO:0022857">
    <property type="term" value="F:transmembrane transporter activity"/>
    <property type="evidence" value="ECO:0007669"/>
    <property type="project" value="InterPro"/>
</dbReference>
<evidence type="ECO:0000256" key="2">
    <source>
        <dbReference type="ARBA" id="ARBA00005811"/>
    </source>
</evidence>
<evidence type="ECO:0000313" key="10">
    <source>
        <dbReference type="Proteomes" id="UP000029444"/>
    </source>
</evidence>
<evidence type="ECO:0000256" key="7">
    <source>
        <dbReference type="RuleBase" id="RU003879"/>
    </source>
</evidence>
<dbReference type="Proteomes" id="UP000029444">
    <property type="component" value="Unassembled WGS sequence"/>
</dbReference>
<dbReference type="OrthoDB" id="5294637at2"/>
<keyword evidence="6 8" id="KW-0472">Membrane</keyword>
<sequence length="161" mass="17940">MRNQRRMRRLARIGNKSGSGLNLTSLMDIFTILLLYLLVNQSDTPLEPPKDVKLPDSIVETKPRETLVVTVDANQVIVKGEPVVSMEDVLANDRGIIVPIRDRMVEIRESSIGLGAEEEEDKSTEVTIMADRKVHYSVMKRVMASCTAAGYTKISLAVNQK</sequence>
<organism evidence="9 10">
    <name type="scientific">Alcanivorax nanhaiticus</name>
    <dbReference type="NCBI Taxonomy" id="1177154"/>
    <lineage>
        <taxon>Bacteria</taxon>
        <taxon>Pseudomonadati</taxon>
        <taxon>Pseudomonadota</taxon>
        <taxon>Gammaproteobacteria</taxon>
        <taxon>Oceanospirillales</taxon>
        <taxon>Alcanivoracaceae</taxon>
        <taxon>Alcanivorax</taxon>
    </lineage>
</organism>
<dbReference type="Gene3D" id="3.30.420.270">
    <property type="match status" value="1"/>
</dbReference>
<comment type="caution">
    <text evidence="9">The sequence shown here is derived from an EMBL/GenBank/DDBJ whole genome shotgun (WGS) entry which is preliminary data.</text>
</comment>
<dbReference type="STRING" id="1177154.Y5S_01708"/>
<dbReference type="RefSeq" id="WP_035232265.1">
    <property type="nucleotide sequence ID" value="NZ_ARXV01000006.1"/>
</dbReference>
<dbReference type="InterPro" id="IPR003400">
    <property type="entry name" value="ExbD"/>
</dbReference>
<keyword evidence="3" id="KW-1003">Cell membrane</keyword>
<dbReference type="Pfam" id="PF02472">
    <property type="entry name" value="ExbD"/>
    <property type="match status" value="1"/>
</dbReference>
<evidence type="ECO:0000256" key="8">
    <source>
        <dbReference type="SAM" id="Phobius"/>
    </source>
</evidence>
<dbReference type="GO" id="GO:0015031">
    <property type="term" value="P:protein transport"/>
    <property type="evidence" value="ECO:0007669"/>
    <property type="project" value="UniProtKB-KW"/>
</dbReference>
<evidence type="ECO:0000256" key="5">
    <source>
        <dbReference type="ARBA" id="ARBA00022989"/>
    </source>
</evidence>
<evidence type="ECO:0000256" key="3">
    <source>
        <dbReference type="ARBA" id="ARBA00022475"/>
    </source>
</evidence>
<dbReference type="AlphaFoldDB" id="A0A095UQH7"/>
<keyword evidence="7" id="KW-0813">Transport</keyword>
<keyword evidence="10" id="KW-1185">Reference proteome</keyword>
<dbReference type="eggNOG" id="COG0848">
    <property type="taxonomic scope" value="Bacteria"/>
</dbReference>
<gene>
    <name evidence="9" type="ORF">Y5S_01708</name>
</gene>